<dbReference type="Pfam" id="PF25542">
    <property type="entry name" value="zf-CCCH_12"/>
    <property type="match status" value="1"/>
</dbReference>
<sequence>MDVGALRSQFSELCTVEEKKNVLVKNAFRMIEMHEERIKDLELELESEKSSRRTFQVENTKAKAEVRRLNDINNRYPFIVVLVDGDGAKFLDTLLQSPDGAAEASRRLTKAVRTFLQDSPYSSEDVPILVRIYANLKDLATALQKNKVIPFEKDLHRFAEQFTNSRAEFEFINVGPGKENADSKMTRMLNHYYRNFQCKKVFFAACHDQGYVHQLRDFIGDSVSEKRIILVETTPAKALFTTLGFEITRFNDVFRCEHLPSEQEPGRLGFQRPSVTTADERNGTSSLFRDSGADSNGEFSQATTTHSPALATPLIHGSGMDSDIDVSGNGGISVRYPSTYATIGGSNHHQNLTIKRRETKETKKIEYNRYKQRLDPPIRPPSDAAANDSYYKKLHQIAPRGFCNDHYLLGRCDRFRCKMEHDEKLNAKEIIIQKYKARQGQCLDAPGCTDYDCYFSHHCPFGKKCHHSPCKFSLHISENDHKVVERWVEGESGPEILETYNSIPGKVLNGINYSLANPPNYPL</sequence>
<feature type="compositionally biased region" description="Polar residues" evidence="2">
    <location>
        <begin position="273"/>
        <end position="307"/>
    </location>
</feature>
<name>A0A8J8W6S8_9EURO</name>
<evidence type="ECO:0008006" key="8">
    <source>
        <dbReference type="Google" id="ProtNLM"/>
    </source>
</evidence>
<dbReference type="EMBL" id="WIWV01000007">
    <property type="protein sequence ID" value="KAF7719258.1"/>
    <property type="molecule type" value="Genomic_DNA"/>
</dbReference>
<evidence type="ECO:0000256" key="2">
    <source>
        <dbReference type="SAM" id="MobiDB-lite"/>
    </source>
</evidence>
<dbReference type="InterPro" id="IPR057654">
    <property type="entry name" value="Znf-CCCH_tandem"/>
</dbReference>
<dbReference type="Pfam" id="PF25543">
    <property type="entry name" value="zf-CCCH_tandem"/>
    <property type="match status" value="1"/>
</dbReference>
<evidence type="ECO:0000259" key="5">
    <source>
        <dbReference type="Pfam" id="PF25543"/>
    </source>
</evidence>
<evidence type="ECO:0000313" key="7">
    <source>
        <dbReference type="Proteomes" id="UP000631181"/>
    </source>
</evidence>
<feature type="coiled-coil region" evidence="1">
    <location>
        <begin position="24"/>
        <end position="58"/>
    </location>
</feature>
<feature type="domain" description="Tandem CCCH zinc finger" evidence="5">
    <location>
        <begin position="433"/>
        <end position="475"/>
    </location>
</feature>
<dbReference type="InterPro" id="IPR000571">
    <property type="entry name" value="Znf_CCCH"/>
</dbReference>
<keyword evidence="7" id="KW-1185">Reference proteome</keyword>
<dbReference type="Proteomes" id="UP000631181">
    <property type="component" value="Unassembled WGS sequence"/>
</dbReference>
<feature type="domain" description="C3H1-type" evidence="4">
    <location>
        <begin position="402"/>
        <end position="424"/>
    </location>
</feature>
<comment type="caution">
    <text evidence="6">The sequence shown here is derived from an EMBL/GenBank/DDBJ whole genome shotgun (WGS) entry which is preliminary data.</text>
</comment>
<evidence type="ECO:0000259" key="3">
    <source>
        <dbReference type="Pfam" id="PF25540"/>
    </source>
</evidence>
<dbReference type="PANTHER" id="PTHR37543:SF1">
    <property type="entry name" value="CCCH ZINC FINGER DNA BINDING PROTEIN (AFU_ORTHOLOGUE AFUA_5G12760)"/>
    <property type="match status" value="1"/>
</dbReference>
<accession>A0A8J8W6S8</accession>
<reference evidence="6" key="1">
    <citation type="journal article" date="2020" name="Front. Microbiol.">
        <title>Gene regulatory networks of Penicillium echinulatum 2HH and Penicillium oxalicum 114-2 inferred by a computational biology approach.</title>
        <authorList>
            <person name="Lenz A.R."/>
            <person name="Galan-Vasquez E."/>
            <person name="Balbinot E."/>
            <person name="De Abreu F.P."/>
            <person name="De Oliveira N.S."/>
            <person name="Da Rosa L.O."/>
            <person name="De Avila E Silva S."/>
            <person name="Camassola M."/>
            <person name="Dillon A.J.P."/>
            <person name="Perez-Rueda E."/>
        </authorList>
    </citation>
    <scope>NUCLEOTIDE SEQUENCE</scope>
    <source>
        <strain evidence="6">S1M29</strain>
    </source>
</reference>
<dbReference type="OrthoDB" id="2270193at2759"/>
<evidence type="ECO:0000256" key="1">
    <source>
        <dbReference type="SAM" id="Coils"/>
    </source>
</evidence>
<dbReference type="AlphaFoldDB" id="A0A8J8W6S8"/>
<dbReference type="Pfam" id="PF25540">
    <property type="entry name" value="DUF7923"/>
    <property type="match status" value="1"/>
</dbReference>
<gene>
    <name evidence="6" type="ORF">PECM_007550</name>
</gene>
<feature type="region of interest" description="Disordered" evidence="2">
    <location>
        <begin position="264"/>
        <end position="316"/>
    </location>
</feature>
<evidence type="ECO:0000313" key="6">
    <source>
        <dbReference type="EMBL" id="KAF7719258.1"/>
    </source>
</evidence>
<evidence type="ECO:0000259" key="4">
    <source>
        <dbReference type="Pfam" id="PF25542"/>
    </source>
</evidence>
<dbReference type="PANTHER" id="PTHR37543">
    <property type="entry name" value="CCCH ZINC FINGER DNA BINDING PROTEIN (AFU_ORTHOLOGUE AFUA_5G12760)"/>
    <property type="match status" value="1"/>
</dbReference>
<feature type="domain" description="DUF7923" evidence="3">
    <location>
        <begin position="74"/>
        <end position="254"/>
    </location>
</feature>
<proteinExistence type="predicted"/>
<keyword evidence="1" id="KW-0175">Coiled coil</keyword>
<dbReference type="InterPro" id="IPR057683">
    <property type="entry name" value="DUF7923"/>
</dbReference>
<organism evidence="6 7">
    <name type="scientific">Penicillium ucsense</name>
    <dbReference type="NCBI Taxonomy" id="2839758"/>
    <lineage>
        <taxon>Eukaryota</taxon>
        <taxon>Fungi</taxon>
        <taxon>Dikarya</taxon>
        <taxon>Ascomycota</taxon>
        <taxon>Pezizomycotina</taxon>
        <taxon>Eurotiomycetes</taxon>
        <taxon>Eurotiomycetidae</taxon>
        <taxon>Eurotiales</taxon>
        <taxon>Aspergillaceae</taxon>
        <taxon>Penicillium</taxon>
    </lineage>
</organism>
<protein>
    <recommendedName>
        <fullName evidence="8">C3H1-type domain-containing protein</fullName>
    </recommendedName>
</protein>